<evidence type="ECO:0000256" key="2">
    <source>
        <dbReference type="ARBA" id="ARBA00022552"/>
    </source>
</evidence>
<keyword evidence="4 6" id="KW-0808">Transferase</keyword>
<dbReference type="InterPro" id="IPR029063">
    <property type="entry name" value="SAM-dependent_MTases_sf"/>
</dbReference>
<evidence type="ECO:0000256" key="3">
    <source>
        <dbReference type="ARBA" id="ARBA00022603"/>
    </source>
</evidence>
<keyword evidence="2" id="KW-0698">rRNA processing</keyword>
<proteinExistence type="predicted"/>
<gene>
    <name evidence="6" type="ORF">J2S36_001376</name>
</gene>
<evidence type="ECO:0000259" key="5">
    <source>
        <dbReference type="Pfam" id="PF05175"/>
    </source>
</evidence>
<dbReference type="EMBL" id="JAVDUJ010000001">
    <property type="protein sequence ID" value="MDR6939833.1"/>
    <property type="molecule type" value="Genomic_DNA"/>
</dbReference>
<evidence type="ECO:0000313" key="6">
    <source>
        <dbReference type="EMBL" id="MDR6939833.1"/>
    </source>
</evidence>
<reference evidence="6 7" key="1">
    <citation type="submission" date="2023-07" db="EMBL/GenBank/DDBJ databases">
        <title>Sequencing the genomes of 1000 actinobacteria strains.</title>
        <authorList>
            <person name="Klenk H.-P."/>
        </authorList>
    </citation>
    <scope>NUCLEOTIDE SEQUENCE [LARGE SCALE GENOMIC DNA]</scope>
    <source>
        <strain evidence="6 7">DSM 15539</strain>
    </source>
</reference>
<dbReference type="CDD" id="cd02440">
    <property type="entry name" value="AdoMet_MTases"/>
    <property type="match status" value="1"/>
</dbReference>
<keyword evidence="7" id="KW-1185">Reference proteome</keyword>
<evidence type="ECO:0000256" key="4">
    <source>
        <dbReference type="ARBA" id="ARBA00022679"/>
    </source>
</evidence>
<keyword evidence="3 6" id="KW-0489">Methyltransferase</keyword>
<dbReference type="InterPro" id="IPR046977">
    <property type="entry name" value="RsmC/RlmG"/>
</dbReference>
<dbReference type="Proteomes" id="UP001266099">
    <property type="component" value="Unassembled WGS sequence"/>
</dbReference>
<dbReference type="InterPro" id="IPR002052">
    <property type="entry name" value="DNA_methylase_N6_adenine_CS"/>
</dbReference>
<dbReference type="Gene3D" id="3.40.50.150">
    <property type="entry name" value="Vaccinia Virus protein VP39"/>
    <property type="match status" value="2"/>
</dbReference>
<dbReference type="Pfam" id="PF05175">
    <property type="entry name" value="MTS"/>
    <property type="match status" value="1"/>
</dbReference>
<dbReference type="EC" id="2.1.1.172" evidence="6"/>
<dbReference type="PANTHER" id="PTHR47816">
    <property type="entry name" value="RIBOSOMAL RNA SMALL SUBUNIT METHYLTRANSFERASE C"/>
    <property type="match status" value="1"/>
</dbReference>
<dbReference type="GO" id="GO:0052914">
    <property type="term" value="F:16S rRNA (guanine(1207)-N(2))-methyltransferase activity"/>
    <property type="evidence" value="ECO:0007669"/>
    <property type="project" value="UniProtKB-EC"/>
</dbReference>
<name>A0ABU1T373_9ACTO</name>
<organism evidence="6 7">
    <name type="scientific">Arcanobacterium hippocoleae</name>
    <dbReference type="NCBI Taxonomy" id="149017"/>
    <lineage>
        <taxon>Bacteria</taxon>
        <taxon>Bacillati</taxon>
        <taxon>Actinomycetota</taxon>
        <taxon>Actinomycetes</taxon>
        <taxon>Actinomycetales</taxon>
        <taxon>Actinomycetaceae</taxon>
        <taxon>Arcanobacterium</taxon>
    </lineage>
</organism>
<accession>A0ABU1T373</accession>
<protein>
    <submittedName>
        <fullName evidence="6">16S rRNA (Guanine1207-N2)-methyltransferase</fullName>
        <ecNumber evidence="6">2.1.1.172</ecNumber>
    </submittedName>
</protein>
<sequence>MHTLSKLICDVALAETANFSGVRDIAIFLDPHGELTEFAVQHLRKNPASRLFIGSRDVLQTFAALDIADAAGVEDRVFAAGYETEIQLDIFFADARAGFNGRIMPAEIDVVLSELPKSLAELRYFVRSLREVALWENTAGEELGSVAAANFATKNLQPENDPKQRGIVFIAGGNNKHMTPQQNGVLGEVFADVHASRGKGKFRCLIGREILADAPAYQPLKGEFTLPGFTQNAVLFGVGGVFSGAKADRGGEFLATHAISDLLALFGKASSVKANKREQQARQHEFTMLDFGCGNGLISRAFADVFSRVKIYDTDISADAITATHLTMLSEILDRRAFISWDDAAHSITDDSIDVVLLNPPFHQGTEIDPTLVQHLLDAAQAKLHQGGIIYFVHNSHLRYRPELEKRFVNVVELARNSKFTVLRAAK</sequence>
<dbReference type="RefSeq" id="WP_309956828.1">
    <property type="nucleotide sequence ID" value="NZ_JAVDUJ010000001.1"/>
</dbReference>
<keyword evidence="1" id="KW-0963">Cytoplasm</keyword>
<dbReference type="InterPro" id="IPR007848">
    <property type="entry name" value="Small_mtfrase_dom"/>
</dbReference>
<feature type="domain" description="Methyltransferase small" evidence="5">
    <location>
        <begin position="240"/>
        <end position="424"/>
    </location>
</feature>
<evidence type="ECO:0000313" key="7">
    <source>
        <dbReference type="Proteomes" id="UP001266099"/>
    </source>
</evidence>
<evidence type="ECO:0000256" key="1">
    <source>
        <dbReference type="ARBA" id="ARBA00022490"/>
    </source>
</evidence>
<dbReference type="SUPFAM" id="SSF53335">
    <property type="entry name" value="S-adenosyl-L-methionine-dependent methyltransferases"/>
    <property type="match status" value="1"/>
</dbReference>
<dbReference type="PROSITE" id="PS00092">
    <property type="entry name" value="N6_MTASE"/>
    <property type="match status" value="1"/>
</dbReference>
<dbReference type="PANTHER" id="PTHR47816:SF4">
    <property type="entry name" value="RIBOSOMAL RNA SMALL SUBUNIT METHYLTRANSFERASE C"/>
    <property type="match status" value="1"/>
</dbReference>
<comment type="caution">
    <text evidence="6">The sequence shown here is derived from an EMBL/GenBank/DDBJ whole genome shotgun (WGS) entry which is preliminary data.</text>
</comment>